<sequence length="100" mass="11419">MRKPSSFSAGLPACVRPCGSSPLLLLLLLLSQSSQPLITVPSEVPRQQSGSDRWWWRLWLRCPAPEDESRALTWCRVLPFSPLYRVHFGRSVGHFMAHYL</sequence>
<proteinExistence type="predicted"/>
<feature type="chain" id="PRO_5014772809" evidence="1">
    <location>
        <begin position="34"/>
        <end position="100"/>
    </location>
</feature>
<evidence type="ECO:0000256" key="1">
    <source>
        <dbReference type="SAM" id="SignalP"/>
    </source>
</evidence>
<keyword evidence="1" id="KW-0732">Signal</keyword>
<protein>
    <submittedName>
        <fullName evidence="2">Putative secreted protein</fullName>
    </submittedName>
</protein>
<feature type="signal peptide" evidence="1">
    <location>
        <begin position="1"/>
        <end position="33"/>
    </location>
</feature>
<accession>A0A2M4B378</accession>
<name>A0A2M4B378_9DIPT</name>
<dbReference type="EMBL" id="GGFK01014188">
    <property type="protein sequence ID" value="MBW47509.1"/>
    <property type="molecule type" value="Transcribed_RNA"/>
</dbReference>
<reference evidence="2" key="1">
    <citation type="submission" date="2018-01" db="EMBL/GenBank/DDBJ databases">
        <title>An insight into the sialome of Amazonian anophelines.</title>
        <authorList>
            <person name="Ribeiro J.M."/>
            <person name="Scarpassa V."/>
            <person name="Calvo E."/>
        </authorList>
    </citation>
    <scope>NUCLEOTIDE SEQUENCE</scope>
    <source>
        <tissue evidence="2">Salivary glands</tissue>
    </source>
</reference>
<dbReference type="AlphaFoldDB" id="A0A2M4B378"/>
<evidence type="ECO:0000313" key="2">
    <source>
        <dbReference type="EMBL" id="MBW47509.1"/>
    </source>
</evidence>
<organism evidence="2">
    <name type="scientific">Anopheles triannulatus</name>
    <dbReference type="NCBI Taxonomy" id="58253"/>
    <lineage>
        <taxon>Eukaryota</taxon>
        <taxon>Metazoa</taxon>
        <taxon>Ecdysozoa</taxon>
        <taxon>Arthropoda</taxon>
        <taxon>Hexapoda</taxon>
        <taxon>Insecta</taxon>
        <taxon>Pterygota</taxon>
        <taxon>Neoptera</taxon>
        <taxon>Endopterygota</taxon>
        <taxon>Diptera</taxon>
        <taxon>Nematocera</taxon>
        <taxon>Culicoidea</taxon>
        <taxon>Culicidae</taxon>
        <taxon>Anophelinae</taxon>
        <taxon>Anopheles</taxon>
    </lineage>
</organism>